<organism evidence="2">
    <name type="scientific">Opuntia streptacantha</name>
    <name type="common">Prickly pear cactus</name>
    <name type="synonym">Opuntia cardona</name>
    <dbReference type="NCBI Taxonomy" id="393608"/>
    <lineage>
        <taxon>Eukaryota</taxon>
        <taxon>Viridiplantae</taxon>
        <taxon>Streptophyta</taxon>
        <taxon>Embryophyta</taxon>
        <taxon>Tracheophyta</taxon>
        <taxon>Spermatophyta</taxon>
        <taxon>Magnoliopsida</taxon>
        <taxon>eudicotyledons</taxon>
        <taxon>Gunneridae</taxon>
        <taxon>Pentapetalae</taxon>
        <taxon>Caryophyllales</taxon>
        <taxon>Cactineae</taxon>
        <taxon>Cactaceae</taxon>
        <taxon>Opuntioideae</taxon>
        <taxon>Opuntia</taxon>
    </lineage>
</organism>
<protein>
    <submittedName>
        <fullName evidence="2">Uncharacterized protein</fullName>
    </submittedName>
</protein>
<reference evidence="2" key="2">
    <citation type="submission" date="2020-07" db="EMBL/GenBank/DDBJ databases">
        <authorList>
            <person name="Vera ALvarez R."/>
            <person name="Arias-Moreno D.M."/>
            <person name="Jimenez-Jacinto V."/>
            <person name="Jimenez-Bremont J.F."/>
            <person name="Swaminathan K."/>
            <person name="Moose S.P."/>
            <person name="Guerrero-Gonzalez M.L."/>
            <person name="Marino-Ramirez L."/>
            <person name="Landsman D."/>
            <person name="Rodriguez-Kessler M."/>
            <person name="Delgado-Sanchez P."/>
        </authorList>
    </citation>
    <scope>NUCLEOTIDE SEQUENCE</scope>
    <source>
        <tissue evidence="2">Cladode</tissue>
    </source>
</reference>
<sequence>MKTSSKVVSATPHAWTVNLFLAFSTALKTSAILTSFFGISNFWVPDMWYIFWAFGESSRTILSTSASLSEELVIVNTKHPPYLAFSCFGFPMHCKLPSTKMPIRSQRTSASSIECVVRIIALCCFACLTTFQRLFLEAGSNPVLGSSM</sequence>
<evidence type="ECO:0000313" key="2">
    <source>
        <dbReference type="EMBL" id="MBA4675328.1"/>
    </source>
</evidence>
<keyword evidence="1" id="KW-0812">Transmembrane</keyword>
<dbReference type="EMBL" id="GISG01266886">
    <property type="protein sequence ID" value="MBA4675329.1"/>
    <property type="molecule type" value="Transcribed_RNA"/>
</dbReference>
<feature type="transmembrane region" description="Helical" evidence="1">
    <location>
        <begin position="115"/>
        <end position="135"/>
    </location>
</feature>
<feature type="transmembrane region" description="Helical" evidence="1">
    <location>
        <begin position="20"/>
        <end position="44"/>
    </location>
</feature>
<dbReference type="EMBL" id="GISG01266885">
    <property type="protein sequence ID" value="MBA4675328.1"/>
    <property type="molecule type" value="Transcribed_RNA"/>
</dbReference>
<reference evidence="2" key="1">
    <citation type="journal article" date="2013" name="J. Plant Res.">
        <title>Effect of fungi and light on seed germination of three Opuntia species from semiarid lands of central Mexico.</title>
        <authorList>
            <person name="Delgado-Sanchez P."/>
            <person name="Jimenez-Bremont J.F."/>
            <person name="Guerrero-Gonzalez Mde L."/>
            <person name="Flores J."/>
        </authorList>
    </citation>
    <scope>NUCLEOTIDE SEQUENCE</scope>
    <source>
        <tissue evidence="2">Cladode</tissue>
    </source>
</reference>
<proteinExistence type="predicted"/>
<name>A0A7C9F3A4_OPUST</name>
<evidence type="ECO:0000256" key="1">
    <source>
        <dbReference type="SAM" id="Phobius"/>
    </source>
</evidence>
<accession>A0A7C9F3A4</accession>
<keyword evidence="1" id="KW-1133">Transmembrane helix</keyword>
<dbReference type="AlphaFoldDB" id="A0A7C9F3A4"/>
<keyword evidence="1" id="KW-0472">Membrane</keyword>